<keyword evidence="3" id="KW-1185">Reference proteome</keyword>
<name>A0A918NRB4_9ACTN</name>
<evidence type="ECO:0000313" key="2">
    <source>
        <dbReference type="EMBL" id="GGX89136.1"/>
    </source>
</evidence>
<keyword evidence="1" id="KW-0472">Membrane</keyword>
<reference evidence="2" key="1">
    <citation type="journal article" date="2014" name="Int. J. Syst. Evol. Microbiol.">
        <title>Complete genome sequence of Corynebacterium casei LMG S-19264T (=DSM 44701T), isolated from a smear-ripened cheese.</title>
        <authorList>
            <consortium name="US DOE Joint Genome Institute (JGI-PGF)"/>
            <person name="Walter F."/>
            <person name="Albersmeier A."/>
            <person name="Kalinowski J."/>
            <person name="Ruckert C."/>
        </authorList>
    </citation>
    <scope>NUCLEOTIDE SEQUENCE</scope>
    <source>
        <strain evidence="2">JCM 4790</strain>
    </source>
</reference>
<organism evidence="2 3">
    <name type="scientific">Streptomyces minutiscleroticus</name>
    <dbReference type="NCBI Taxonomy" id="68238"/>
    <lineage>
        <taxon>Bacteria</taxon>
        <taxon>Bacillati</taxon>
        <taxon>Actinomycetota</taxon>
        <taxon>Actinomycetes</taxon>
        <taxon>Kitasatosporales</taxon>
        <taxon>Streptomycetaceae</taxon>
        <taxon>Streptomyces</taxon>
    </lineage>
</organism>
<comment type="caution">
    <text evidence="2">The sequence shown here is derived from an EMBL/GenBank/DDBJ whole genome shotgun (WGS) entry which is preliminary data.</text>
</comment>
<dbReference type="EMBL" id="BMVU01000026">
    <property type="protein sequence ID" value="GGX89136.1"/>
    <property type="molecule type" value="Genomic_DNA"/>
</dbReference>
<feature type="transmembrane region" description="Helical" evidence="1">
    <location>
        <begin position="34"/>
        <end position="54"/>
    </location>
</feature>
<gene>
    <name evidence="2" type="ORF">GCM10010358_49010</name>
</gene>
<evidence type="ECO:0000313" key="3">
    <source>
        <dbReference type="Proteomes" id="UP000619244"/>
    </source>
</evidence>
<keyword evidence="1" id="KW-1133">Transmembrane helix</keyword>
<reference evidence="2" key="2">
    <citation type="submission" date="2020-09" db="EMBL/GenBank/DDBJ databases">
        <authorList>
            <person name="Sun Q."/>
            <person name="Ohkuma M."/>
        </authorList>
    </citation>
    <scope>NUCLEOTIDE SEQUENCE</scope>
    <source>
        <strain evidence="2">JCM 4790</strain>
    </source>
</reference>
<evidence type="ECO:0000256" key="1">
    <source>
        <dbReference type="SAM" id="Phobius"/>
    </source>
</evidence>
<dbReference type="AlphaFoldDB" id="A0A918NRB4"/>
<proteinExistence type="predicted"/>
<protein>
    <submittedName>
        <fullName evidence="2">Uncharacterized protein</fullName>
    </submittedName>
</protein>
<keyword evidence="1" id="KW-0812">Transmembrane</keyword>
<accession>A0A918NRB4</accession>
<dbReference type="Proteomes" id="UP000619244">
    <property type="component" value="Unassembled WGS sequence"/>
</dbReference>
<sequence>MLTIDVALLLAVILVLLVRRRVQARSRVDQMLCLTVAVTLGVLLAPTAFGRAVIDFVAQLAQGLSGVGQ</sequence>